<proteinExistence type="predicted"/>
<dbReference type="Proteomes" id="UP001178507">
    <property type="component" value="Unassembled WGS sequence"/>
</dbReference>
<protein>
    <submittedName>
        <fullName evidence="1">Uncharacterized protein</fullName>
    </submittedName>
</protein>
<evidence type="ECO:0000313" key="1">
    <source>
        <dbReference type="EMBL" id="CAJ1390107.1"/>
    </source>
</evidence>
<gene>
    <name evidence="1" type="ORF">EVOR1521_LOCUS15607</name>
</gene>
<name>A0AA36ILP5_9DINO</name>
<keyword evidence="2" id="KW-1185">Reference proteome</keyword>
<reference evidence="1" key="1">
    <citation type="submission" date="2023-08" db="EMBL/GenBank/DDBJ databases">
        <authorList>
            <person name="Chen Y."/>
            <person name="Shah S."/>
            <person name="Dougan E. K."/>
            <person name="Thang M."/>
            <person name="Chan C."/>
        </authorList>
    </citation>
    <scope>NUCLEOTIDE SEQUENCE</scope>
</reference>
<dbReference type="EMBL" id="CAUJNA010002002">
    <property type="protein sequence ID" value="CAJ1390107.1"/>
    <property type="molecule type" value="Genomic_DNA"/>
</dbReference>
<dbReference type="AlphaFoldDB" id="A0AA36ILP5"/>
<organism evidence="1 2">
    <name type="scientific">Effrenium voratum</name>
    <dbReference type="NCBI Taxonomy" id="2562239"/>
    <lineage>
        <taxon>Eukaryota</taxon>
        <taxon>Sar</taxon>
        <taxon>Alveolata</taxon>
        <taxon>Dinophyceae</taxon>
        <taxon>Suessiales</taxon>
        <taxon>Symbiodiniaceae</taxon>
        <taxon>Effrenium</taxon>
    </lineage>
</organism>
<accession>A0AA36ILP5</accession>
<evidence type="ECO:0000313" key="2">
    <source>
        <dbReference type="Proteomes" id="UP001178507"/>
    </source>
</evidence>
<sequence length="278" mass="29538">MAGMAAVAAAAAMANLPHAALRAAAEETVASWDAEVRHIFRDMAGAAQNAAGSEPEEQLHAAGRLRQGALCVLEILQAPSCVDLDVRDMYGLDAARLLEAMAAELQAAQAAAGAAQILAARRALQAARRIEEFHYAQANVPSTLVAAAGRLRPFYITGEGSEAPESAQSNDFVAPTLESGTTLDAAATSSWLAGLPHLPQEPDKHVPQRAFWWLLERQCQQLEQQGDLPGAAALLEAARTALQPGHPDFDDRDVADILHELGMLLHALPNQNMVLAQR</sequence>
<comment type="caution">
    <text evidence="1">The sequence shown here is derived from an EMBL/GenBank/DDBJ whole genome shotgun (WGS) entry which is preliminary data.</text>
</comment>